<evidence type="ECO:0000256" key="1">
    <source>
        <dbReference type="SAM" id="MobiDB-lite"/>
    </source>
</evidence>
<proteinExistence type="predicted"/>
<organism evidence="2 3">
    <name type="scientific">Aduncisulcus paluster</name>
    <dbReference type="NCBI Taxonomy" id="2918883"/>
    <lineage>
        <taxon>Eukaryota</taxon>
        <taxon>Metamonada</taxon>
        <taxon>Carpediemonas-like organisms</taxon>
        <taxon>Aduncisulcus</taxon>
    </lineage>
</organism>
<feature type="region of interest" description="Disordered" evidence="1">
    <location>
        <begin position="1"/>
        <end position="42"/>
    </location>
</feature>
<feature type="compositionally biased region" description="Basic residues" evidence="1">
    <location>
        <begin position="1"/>
        <end position="12"/>
    </location>
</feature>
<sequence length="150" mass="17170">MGKKENHKTYKKRRDERPGRFVLVRKKNDEGKGQSMPPSKSIVPLTEEQIIEAFPGYSKPIRSKKGVTRKGQPSLPKKVDKQVSDDDYLQIALAAAKVEEDNLEEKLKAEEDKTARLEAIIAKREERRQKKQKAKDIERSKAESLVDGKK</sequence>
<protein>
    <submittedName>
        <fullName evidence="2">Uncharacterized protein</fullName>
    </submittedName>
</protein>
<evidence type="ECO:0000313" key="3">
    <source>
        <dbReference type="Proteomes" id="UP001057375"/>
    </source>
</evidence>
<feature type="region of interest" description="Disordered" evidence="1">
    <location>
        <begin position="126"/>
        <end position="150"/>
    </location>
</feature>
<dbReference type="Proteomes" id="UP001057375">
    <property type="component" value="Unassembled WGS sequence"/>
</dbReference>
<keyword evidence="3" id="KW-1185">Reference proteome</keyword>
<comment type="caution">
    <text evidence="2">The sequence shown here is derived from an EMBL/GenBank/DDBJ whole genome shotgun (WGS) entry which is preliminary data.</text>
</comment>
<feature type="region of interest" description="Disordered" evidence="1">
    <location>
        <begin position="59"/>
        <end position="81"/>
    </location>
</feature>
<accession>A0ABQ5K4Y8</accession>
<reference evidence="2" key="1">
    <citation type="submission" date="2022-03" db="EMBL/GenBank/DDBJ databases">
        <title>Draft genome sequence of Aduncisulcus paluster, a free-living microaerophilic Fornicata.</title>
        <authorList>
            <person name="Yuyama I."/>
            <person name="Kume K."/>
            <person name="Tamura T."/>
            <person name="Inagaki Y."/>
            <person name="Hashimoto T."/>
        </authorList>
    </citation>
    <scope>NUCLEOTIDE SEQUENCE</scope>
    <source>
        <strain evidence="2">NY0171</strain>
    </source>
</reference>
<gene>
    <name evidence="2" type="ORF">ADUPG1_013944</name>
</gene>
<name>A0ABQ5K4Y8_9EUKA</name>
<evidence type="ECO:0000313" key="2">
    <source>
        <dbReference type="EMBL" id="GKT27644.1"/>
    </source>
</evidence>
<dbReference type="EMBL" id="BQXS01012760">
    <property type="protein sequence ID" value="GKT27644.1"/>
    <property type="molecule type" value="Genomic_DNA"/>
</dbReference>